<keyword evidence="2" id="KW-1185">Reference proteome</keyword>
<gene>
    <name evidence="1" type="ORF">TVAG_400370</name>
</gene>
<reference evidence="1" key="2">
    <citation type="journal article" date="2007" name="Science">
        <title>Draft genome sequence of the sexually transmitted pathogen Trichomonas vaginalis.</title>
        <authorList>
            <person name="Carlton J.M."/>
            <person name="Hirt R.P."/>
            <person name="Silva J.C."/>
            <person name="Delcher A.L."/>
            <person name="Schatz M."/>
            <person name="Zhao Q."/>
            <person name="Wortman J.R."/>
            <person name="Bidwell S.L."/>
            <person name="Alsmark U.C.M."/>
            <person name="Besteiro S."/>
            <person name="Sicheritz-Ponten T."/>
            <person name="Noel C.J."/>
            <person name="Dacks J.B."/>
            <person name="Foster P.G."/>
            <person name="Simillion C."/>
            <person name="Van de Peer Y."/>
            <person name="Miranda-Saavedra D."/>
            <person name="Barton G.J."/>
            <person name="Westrop G.D."/>
            <person name="Mueller S."/>
            <person name="Dessi D."/>
            <person name="Fiori P.L."/>
            <person name="Ren Q."/>
            <person name="Paulsen I."/>
            <person name="Zhang H."/>
            <person name="Bastida-Corcuera F.D."/>
            <person name="Simoes-Barbosa A."/>
            <person name="Brown M.T."/>
            <person name="Hayes R.D."/>
            <person name="Mukherjee M."/>
            <person name="Okumura C.Y."/>
            <person name="Schneider R."/>
            <person name="Smith A.J."/>
            <person name="Vanacova S."/>
            <person name="Villalvazo M."/>
            <person name="Haas B.J."/>
            <person name="Pertea M."/>
            <person name="Feldblyum T.V."/>
            <person name="Utterback T.R."/>
            <person name="Shu C.L."/>
            <person name="Osoegawa K."/>
            <person name="de Jong P.J."/>
            <person name="Hrdy I."/>
            <person name="Horvathova L."/>
            <person name="Zubacova Z."/>
            <person name="Dolezal P."/>
            <person name="Malik S.B."/>
            <person name="Logsdon J.M. Jr."/>
            <person name="Henze K."/>
            <person name="Gupta A."/>
            <person name="Wang C.C."/>
            <person name="Dunne R.L."/>
            <person name="Upcroft J.A."/>
            <person name="Upcroft P."/>
            <person name="White O."/>
            <person name="Salzberg S.L."/>
            <person name="Tang P."/>
            <person name="Chiu C.-H."/>
            <person name="Lee Y.-S."/>
            <person name="Embley T.M."/>
            <person name="Coombs G.H."/>
            <person name="Mottram J.C."/>
            <person name="Tachezy J."/>
            <person name="Fraser-Liggett C.M."/>
            <person name="Johnson P.J."/>
        </authorList>
    </citation>
    <scope>NUCLEOTIDE SEQUENCE [LARGE SCALE GENOMIC DNA]</scope>
    <source>
        <strain evidence="1">G3</strain>
    </source>
</reference>
<accession>A2F7F9</accession>
<sequence length="734" mass="83583">MPHGIIQCSLLHMNYEFGDTDFQSTEGGSVCSVDGDDLRYPIEAKIQCKAGKPPSIIYHVSVDNQPTEVQIMSNFVNDIPIGRQSNEISNLLSIHKTLLLDGLSSSPSISTFISFLNMVAKKLGLSSLSLFICEEEEHATIYSQCEDDEIKPYIEKFSQEFFKNKHRKGEIFKYDIGNYRLGVHSLIIQNCRYMVILALKSSTYILRNVEYFIHAIFSILITHNHKKLSRFVSHRTIGKSANLWNSDIACAEYVNNQYSWSIGSLYNKKATKEVMDEVYFRVQSAFELKLNKMINFIVPMWQTPSSRSILEVYAISTICKMREIPVLTFIVRDVTELFGKGLYDDHFLTSSLLGAVMFGLQRVKGQNLELEVRPTAERFLGEIPPISFSTLTWIADSKLLTKFSTEEKKSLNLIKKSGEMIAAATVPLSGTDDFMFYPLPELSSALSNVMISNGRIDDSKNDVRVSFFDLLMDTCLDIRGQLKKRKISELDIPELSECPRIKQHIQLLAGCLYYNDIDQFYSCVQDSFKYGKSSCLIHLHEKAVIRPFLVNSQHKNDILTIVMMSLEEENYIVNHGSVVLCAMDAQPTTHHIFPWRFQFIETADCIYSTTPGGAYPTMFSKSSMVHMVIPDQRRHLVAQLESGNVNLLILIKYDRARWYILKGTRVGDEIHGMNVLAPYGSVPYLLRPEKVTKLANTLLKSFKKLSEKIEVDLSSLNETVNNLKDVEIDFSSFY</sequence>
<dbReference type="AlphaFoldDB" id="A2F7F9"/>
<dbReference type="VEuPathDB" id="TrichDB:TVAGG3_0224630"/>
<dbReference type="VEuPathDB" id="TrichDB:TVAG_400370"/>
<dbReference type="InParanoid" id="A2F7F9"/>
<evidence type="ECO:0000313" key="1">
    <source>
        <dbReference type="EMBL" id="EAX99175.1"/>
    </source>
</evidence>
<dbReference type="Proteomes" id="UP000001542">
    <property type="component" value="Unassembled WGS sequence"/>
</dbReference>
<dbReference type="KEGG" id="tva:4756980"/>
<dbReference type="RefSeq" id="XP_001312105.1">
    <property type="nucleotide sequence ID" value="XM_001312104.1"/>
</dbReference>
<proteinExistence type="predicted"/>
<protein>
    <submittedName>
        <fullName evidence="1">Uncharacterized protein</fullName>
    </submittedName>
</protein>
<reference evidence="1" key="1">
    <citation type="submission" date="2006-10" db="EMBL/GenBank/DDBJ databases">
        <authorList>
            <person name="Amadeo P."/>
            <person name="Zhao Q."/>
            <person name="Wortman J."/>
            <person name="Fraser-Liggett C."/>
            <person name="Carlton J."/>
        </authorList>
    </citation>
    <scope>NUCLEOTIDE SEQUENCE</scope>
    <source>
        <strain evidence="1">G3</strain>
    </source>
</reference>
<evidence type="ECO:0000313" key="2">
    <source>
        <dbReference type="Proteomes" id="UP000001542"/>
    </source>
</evidence>
<dbReference type="EMBL" id="DS113647">
    <property type="protein sequence ID" value="EAX99175.1"/>
    <property type="molecule type" value="Genomic_DNA"/>
</dbReference>
<organism evidence="1 2">
    <name type="scientific">Trichomonas vaginalis (strain ATCC PRA-98 / G3)</name>
    <dbReference type="NCBI Taxonomy" id="412133"/>
    <lineage>
        <taxon>Eukaryota</taxon>
        <taxon>Metamonada</taxon>
        <taxon>Parabasalia</taxon>
        <taxon>Trichomonadida</taxon>
        <taxon>Trichomonadidae</taxon>
        <taxon>Trichomonas</taxon>
    </lineage>
</organism>
<name>A2F7F9_TRIV3</name>